<reference evidence="3" key="1">
    <citation type="submission" date="2021-06" db="EMBL/GenBank/DDBJ databases">
        <authorList>
            <person name="Kallberg Y."/>
            <person name="Tangrot J."/>
            <person name="Rosling A."/>
        </authorList>
    </citation>
    <scope>NUCLEOTIDE SEQUENCE</scope>
    <source>
        <strain evidence="3">BR232B</strain>
    </source>
</reference>
<evidence type="ECO:0000313" key="3">
    <source>
        <dbReference type="EMBL" id="CAG8565955.1"/>
    </source>
</evidence>
<feature type="compositionally biased region" description="Acidic residues" evidence="2">
    <location>
        <begin position="28"/>
        <end position="38"/>
    </location>
</feature>
<feature type="coiled-coil region" evidence="1">
    <location>
        <begin position="445"/>
        <end position="514"/>
    </location>
</feature>
<dbReference type="GO" id="GO:0005874">
    <property type="term" value="C:microtubule"/>
    <property type="evidence" value="ECO:0007669"/>
    <property type="project" value="TreeGrafter"/>
</dbReference>
<feature type="compositionally biased region" description="Polar residues" evidence="2">
    <location>
        <begin position="1"/>
        <end position="23"/>
    </location>
</feature>
<feature type="coiled-coil region" evidence="1">
    <location>
        <begin position="295"/>
        <end position="387"/>
    </location>
</feature>
<dbReference type="OrthoDB" id="2416276at2759"/>
<evidence type="ECO:0000313" key="4">
    <source>
        <dbReference type="Proteomes" id="UP000789739"/>
    </source>
</evidence>
<feature type="coiled-coil region" evidence="1">
    <location>
        <begin position="625"/>
        <end position="700"/>
    </location>
</feature>
<dbReference type="PANTHER" id="PTHR14332">
    <property type="entry name" value="DISRUPTED IN SCHIZOPHRENIA 1 PROTEIN"/>
    <property type="match status" value="1"/>
</dbReference>
<sequence>MSKNQSFLTTRTNNSMRRSAFSSKQEDASPEGNEDDDLFSGLDVKSTEQVKNSAIASSRSIVDSQSLITNYVNNFEPSFASVTFDLGNDSSSANNKQNDEESSVFDFIRSSSSRKKIASLDEFEGLEFKSSHGVFAFQMSDSSNKSNELTRSILERQGSWSQPMNTSTRSRKVSLEELGLNAATPPNANSTMFSPIRSISSSSTKLASVQSDIRMIEAEIQQVCENQSRCFNRRNKIYENSVELWREIASLEKIQAEALKNEDYSKADTLTHEIQNKYASTKRNQQALSIIEQSLHELRQKLVNLFKSLVQAQKTLEGFYEVKKDETRKRLQQHVADVERVNEMETAQINNLREQLEKEQSEVVFDADILSKNEAELSEKIEEHTRSEVSERDSLSKKRQEIRTEISDLLFRVEQLRFEEKNYTGKIEEMDKKVASIVEQFQPEKEEIRREKSELDRREKDLEKKMTSVNSAETQLQEKLERYKREQETMETNLKSLELQMTDLAVTMNKFEDESVEMTKLIDYFENRAKRDSEWDKEISIAQNAVDQLDEQVKLLTSRVIQDQQTYSSVQQDIATIDTQLPALEEQKKLAVAGRDFRVAGRLSSRIKDLKSTHEERVTFLAGKRESLEKDQEALRVAKKSLEEQNKKLAEVKRKTGAELYGELSESLLQLRSRYDLVKQKDYKELEALLQNEIKNLEYRIEHIQISHGLSESSQVLKGGPETRPKSLDAESETIAVVDNSARLQQLEAELEDAVKNEDYDLADQIETTIKTIRNSVLQYEN</sequence>
<dbReference type="GO" id="GO:0005815">
    <property type="term" value="C:microtubule organizing center"/>
    <property type="evidence" value="ECO:0007669"/>
    <property type="project" value="TreeGrafter"/>
</dbReference>
<dbReference type="AlphaFoldDB" id="A0A9N9FZ18"/>
<feature type="region of interest" description="Disordered" evidence="2">
    <location>
        <begin position="1"/>
        <end position="40"/>
    </location>
</feature>
<protein>
    <submittedName>
        <fullName evidence="3">2195_t:CDS:1</fullName>
    </submittedName>
</protein>
<dbReference type="GO" id="GO:0045111">
    <property type="term" value="C:intermediate filament cytoskeleton"/>
    <property type="evidence" value="ECO:0007669"/>
    <property type="project" value="TreeGrafter"/>
</dbReference>
<evidence type="ECO:0000256" key="2">
    <source>
        <dbReference type="SAM" id="MobiDB-lite"/>
    </source>
</evidence>
<gene>
    <name evidence="3" type="ORF">PBRASI_LOCUS5843</name>
</gene>
<dbReference type="Proteomes" id="UP000789739">
    <property type="component" value="Unassembled WGS sequence"/>
</dbReference>
<accession>A0A9N9FZ18</accession>
<keyword evidence="4" id="KW-1185">Reference proteome</keyword>
<evidence type="ECO:0000256" key="1">
    <source>
        <dbReference type="SAM" id="Coils"/>
    </source>
</evidence>
<organism evidence="3 4">
    <name type="scientific">Paraglomus brasilianum</name>
    <dbReference type="NCBI Taxonomy" id="144538"/>
    <lineage>
        <taxon>Eukaryota</taxon>
        <taxon>Fungi</taxon>
        <taxon>Fungi incertae sedis</taxon>
        <taxon>Mucoromycota</taxon>
        <taxon>Glomeromycotina</taxon>
        <taxon>Glomeromycetes</taxon>
        <taxon>Paraglomerales</taxon>
        <taxon>Paraglomeraceae</taxon>
        <taxon>Paraglomus</taxon>
    </lineage>
</organism>
<dbReference type="InterPro" id="IPR026081">
    <property type="entry name" value="DISC1"/>
</dbReference>
<name>A0A9N9FZ18_9GLOM</name>
<dbReference type="GO" id="GO:0060271">
    <property type="term" value="P:cilium assembly"/>
    <property type="evidence" value="ECO:0007669"/>
    <property type="project" value="TreeGrafter"/>
</dbReference>
<dbReference type="PANTHER" id="PTHR14332:SF3">
    <property type="entry name" value="DISRUPTED IN SCHIZOPHRENIA 1 PROTEIN"/>
    <property type="match status" value="1"/>
</dbReference>
<comment type="caution">
    <text evidence="3">The sequence shown here is derived from an EMBL/GenBank/DDBJ whole genome shotgun (WGS) entry which is preliminary data.</text>
</comment>
<keyword evidence="1" id="KW-0175">Coiled coil</keyword>
<dbReference type="EMBL" id="CAJVPI010000718">
    <property type="protein sequence ID" value="CAG8565955.1"/>
    <property type="molecule type" value="Genomic_DNA"/>
</dbReference>
<proteinExistence type="predicted"/>